<proteinExistence type="predicted"/>
<comment type="caution">
    <text evidence="1">The sequence shown here is derived from an EMBL/GenBank/DDBJ whole genome shotgun (WGS) entry which is preliminary data.</text>
</comment>
<gene>
    <name evidence="1" type="ORF">DPMN_107774</name>
</gene>
<dbReference type="EMBL" id="JAIWYP010000004">
    <property type="protein sequence ID" value="KAH3834448.1"/>
    <property type="molecule type" value="Genomic_DNA"/>
</dbReference>
<protein>
    <submittedName>
        <fullName evidence="1">Uncharacterized protein</fullName>
    </submittedName>
</protein>
<organism evidence="1 2">
    <name type="scientific">Dreissena polymorpha</name>
    <name type="common">Zebra mussel</name>
    <name type="synonym">Mytilus polymorpha</name>
    <dbReference type="NCBI Taxonomy" id="45954"/>
    <lineage>
        <taxon>Eukaryota</taxon>
        <taxon>Metazoa</taxon>
        <taxon>Spiralia</taxon>
        <taxon>Lophotrochozoa</taxon>
        <taxon>Mollusca</taxon>
        <taxon>Bivalvia</taxon>
        <taxon>Autobranchia</taxon>
        <taxon>Heteroconchia</taxon>
        <taxon>Euheterodonta</taxon>
        <taxon>Imparidentia</taxon>
        <taxon>Neoheterodontei</taxon>
        <taxon>Myida</taxon>
        <taxon>Dreissenoidea</taxon>
        <taxon>Dreissenidae</taxon>
        <taxon>Dreissena</taxon>
    </lineage>
</organism>
<dbReference type="Proteomes" id="UP000828390">
    <property type="component" value="Unassembled WGS sequence"/>
</dbReference>
<accession>A0A9D4QK69</accession>
<dbReference type="AlphaFoldDB" id="A0A9D4QK69"/>
<reference evidence="1" key="1">
    <citation type="journal article" date="2019" name="bioRxiv">
        <title>The Genome of the Zebra Mussel, Dreissena polymorpha: A Resource for Invasive Species Research.</title>
        <authorList>
            <person name="McCartney M.A."/>
            <person name="Auch B."/>
            <person name="Kono T."/>
            <person name="Mallez S."/>
            <person name="Zhang Y."/>
            <person name="Obille A."/>
            <person name="Becker A."/>
            <person name="Abrahante J.E."/>
            <person name="Garbe J."/>
            <person name="Badalamenti J.P."/>
            <person name="Herman A."/>
            <person name="Mangelson H."/>
            <person name="Liachko I."/>
            <person name="Sullivan S."/>
            <person name="Sone E.D."/>
            <person name="Koren S."/>
            <person name="Silverstein K.A.T."/>
            <person name="Beckman K.B."/>
            <person name="Gohl D.M."/>
        </authorList>
    </citation>
    <scope>NUCLEOTIDE SEQUENCE</scope>
    <source>
        <strain evidence="1">Duluth1</strain>
        <tissue evidence="1">Whole animal</tissue>
    </source>
</reference>
<evidence type="ECO:0000313" key="2">
    <source>
        <dbReference type="Proteomes" id="UP000828390"/>
    </source>
</evidence>
<reference evidence="1" key="2">
    <citation type="submission" date="2020-11" db="EMBL/GenBank/DDBJ databases">
        <authorList>
            <person name="McCartney M.A."/>
            <person name="Auch B."/>
            <person name="Kono T."/>
            <person name="Mallez S."/>
            <person name="Becker A."/>
            <person name="Gohl D.M."/>
            <person name="Silverstein K.A.T."/>
            <person name="Koren S."/>
            <person name="Bechman K.B."/>
            <person name="Herman A."/>
            <person name="Abrahante J.E."/>
            <person name="Garbe J."/>
        </authorList>
    </citation>
    <scope>NUCLEOTIDE SEQUENCE</scope>
    <source>
        <strain evidence="1">Duluth1</strain>
        <tissue evidence="1">Whole animal</tissue>
    </source>
</reference>
<evidence type="ECO:0000313" key="1">
    <source>
        <dbReference type="EMBL" id="KAH3834448.1"/>
    </source>
</evidence>
<name>A0A9D4QK69_DREPO</name>
<sequence>MRVQVKRKLYLQTGSEGYFNLSLPSGSKKCRSNTECNNYDEDDDDSDVFVGIDNIELKTLPQRVMEETVTCKRITFSESGKCIRRKKV</sequence>
<keyword evidence="2" id="KW-1185">Reference proteome</keyword>